<accession>A0A645C743</accession>
<evidence type="ECO:0000313" key="1">
    <source>
        <dbReference type="EMBL" id="MPM73469.1"/>
    </source>
</evidence>
<dbReference type="AlphaFoldDB" id="A0A645C743"/>
<comment type="caution">
    <text evidence="1">The sequence shown here is derived from an EMBL/GenBank/DDBJ whole genome shotgun (WGS) entry which is preliminary data.</text>
</comment>
<sequence>MRDEKQRLFIELDNLIPIFHGMLDRGRAQARAGVVDEYVEPSEHLDRFLDDFGPVGLVVKVELHGRKAHAVCFGKRFKLGRVMRVIRGEQARARLH</sequence>
<dbReference type="EMBL" id="VSSQ01025383">
    <property type="protein sequence ID" value="MPM73469.1"/>
    <property type="molecule type" value="Genomic_DNA"/>
</dbReference>
<proteinExistence type="predicted"/>
<organism evidence="1">
    <name type="scientific">bioreactor metagenome</name>
    <dbReference type="NCBI Taxonomy" id="1076179"/>
    <lineage>
        <taxon>unclassified sequences</taxon>
        <taxon>metagenomes</taxon>
        <taxon>ecological metagenomes</taxon>
    </lineage>
</organism>
<protein>
    <submittedName>
        <fullName evidence="1">Uncharacterized protein</fullName>
    </submittedName>
</protein>
<name>A0A645C743_9ZZZZ</name>
<reference evidence="1" key="1">
    <citation type="submission" date="2019-08" db="EMBL/GenBank/DDBJ databases">
        <authorList>
            <person name="Kucharzyk K."/>
            <person name="Murdoch R.W."/>
            <person name="Higgins S."/>
            <person name="Loffler F."/>
        </authorList>
    </citation>
    <scope>NUCLEOTIDE SEQUENCE</scope>
</reference>
<gene>
    <name evidence="1" type="ORF">SDC9_120449</name>
</gene>